<dbReference type="AlphaFoldDB" id="E0S7E9"/>
<evidence type="ECO:0000256" key="1">
    <source>
        <dbReference type="PROSITE-ProRule" id="PRU00723"/>
    </source>
</evidence>
<accession>E0S7E9</accession>
<dbReference type="InterPro" id="IPR000571">
    <property type="entry name" value="Znf_CCCH"/>
</dbReference>
<dbReference type="PANTHER" id="PTHR15725:SF14">
    <property type="entry name" value="ZINC FINGER CCCH DOMAIN-CONTAINING PROTEIN 11A"/>
    <property type="match status" value="1"/>
</dbReference>
<dbReference type="EMBL" id="CP001947">
    <property type="protein sequence ID" value="ADM11628.1"/>
    <property type="molecule type" value="Genomic_DNA"/>
</dbReference>
<dbReference type="HOGENOM" id="CLU_1180207_0_0_1"/>
<reference evidence="4 5" key="1">
    <citation type="journal article" date="2010" name="Nat. Commun.">
        <title>The complete sequence of the smallest known nuclear genome from the microsporidian Encephalitozoon intestinalis.</title>
        <authorList>
            <person name="Corradi N."/>
            <person name="Pombert J.-F."/>
            <person name="Farinelli L."/>
            <person name="Didier E.S."/>
            <person name="Keeling P.J."/>
        </authorList>
    </citation>
    <scope>NUCLEOTIDE SEQUENCE [LARGE SCALE GENOMIC DNA]</scope>
    <source>
        <strain evidence="4 5">ATCC 50506</strain>
    </source>
</reference>
<dbReference type="VEuPathDB" id="MicrosporidiaDB:Eint_060190"/>
<dbReference type="SMART" id="SM00356">
    <property type="entry name" value="ZnF_C3H1"/>
    <property type="match status" value="3"/>
</dbReference>
<feature type="compositionally biased region" description="Polar residues" evidence="2">
    <location>
        <begin position="157"/>
        <end position="168"/>
    </location>
</feature>
<feature type="compositionally biased region" description="Basic and acidic residues" evidence="2">
    <location>
        <begin position="169"/>
        <end position="178"/>
    </location>
</feature>
<sequence length="237" mass="27673">MDMDDCYFFLYSSCKFKDRCTYRHNEKCRNNLVTCKNWESKIPCNEDCPYRHSKFHLKKNRREEMCYWEDKPRGCTKDRCEYRHTNPMKDAWKTAGLSEEAQELSLNTSGSSMSEQQGLEDIRLKDYEEVMSIQEQHTDPKADTLTGTESPKKIGQKETSCQENSTLLQERKSEATNDTEKIELHSNVLKNNSVEDVLKSQNKRVKTEETPNVTGKTTVNLEELDKEIEELDGILMD</sequence>
<feature type="region of interest" description="Disordered" evidence="2">
    <location>
        <begin position="136"/>
        <end position="178"/>
    </location>
</feature>
<dbReference type="Proteomes" id="UP000002313">
    <property type="component" value="Chromosome VI"/>
</dbReference>
<keyword evidence="5" id="KW-1185">Reference proteome</keyword>
<dbReference type="Pfam" id="PF15663">
    <property type="entry name" value="zf-CCCH_3"/>
    <property type="match status" value="1"/>
</dbReference>
<dbReference type="KEGG" id="ein:Eint_060190"/>
<dbReference type="GeneID" id="9699302"/>
<keyword evidence="1" id="KW-0863">Zinc-finger</keyword>
<dbReference type="GO" id="GO:0008270">
    <property type="term" value="F:zinc ion binding"/>
    <property type="evidence" value="ECO:0007669"/>
    <property type="project" value="UniProtKB-KW"/>
</dbReference>
<feature type="domain" description="C3H1-type" evidence="3">
    <location>
        <begin position="1"/>
        <end position="27"/>
    </location>
</feature>
<proteinExistence type="predicted"/>
<dbReference type="OrthoDB" id="5395350at2759"/>
<keyword evidence="1" id="KW-0862">Zinc</keyword>
<feature type="zinc finger region" description="C3H1-type" evidence="1">
    <location>
        <begin position="1"/>
        <end position="27"/>
    </location>
</feature>
<organism evidence="4 5">
    <name type="scientific">Encephalitozoon intestinalis (strain ATCC 50506)</name>
    <name type="common">Microsporidian parasite</name>
    <name type="synonym">Septata intestinalis</name>
    <dbReference type="NCBI Taxonomy" id="876142"/>
    <lineage>
        <taxon>Eukaryota</taxon>
        <taxon>Fungi</taxon>
        <taxon>Fungi incertae sedis</taxon>
        <taxon>Microsporidia</taxon>
        <taxon>Unikaryonidae</taxon>
        <taxon>Encephalitozoon</taxon>
    </lineage>
</organism>
<evidence type="ECO:0000313" key="4">
    <source>
        <dbReference type="EMBL" id="ADM11628.1"/>
    </source>
</evidence>
<protein>
    <recommendedName>
        <fullName evidence="3">C3H1-type domain-containing protein</fullName>
    </recommendedName>
</protein>
<evidence type="ECO:0000259" key="3">
    <source>
        <dbReference type="PROSITE" id="PS50103"/>
    </source>
</evidence>
<dbReference type="Gene3D" id="4.10.1000.10">
    <property type="entry name" value="Zinc finger, CCCH-type"/>
    <property type="match status" value="1"/>
</dbReference>
<reference evidence="4 5" key="2">
    <citation type="journal article" date="2012" name="Proc. Natl. Acad. Sci. U.S.A.">
        <title>Gain and loss of multiple functionally related, horizontally transferred genes in the reduced genomes of two microsporidian parasites.</title>
        <authorList>
            <person name="Pombert J.-F."/>
            <person name="Selman M."/>
            <person name="Burki F."/>
            <person name="Bardell F.T."/>
            <person name="Farinelli L."/>
            <person name="Solter L.F."/>
            <person name="Whitman D.W."/>
            <person name="Weiss L.M."/>
            <person name="Corradi N."/>
            <person name="Keeling P.J."/>
        </authorList>
    </citation>
    <scope>NUCLEOTIDE SEQUENCE [LARGE SCALE GENOMIC DNA]</scope>
    <source>
        <strain evidence="4 5">ATCC 50506</strain>
    </source>
</reference>
<dbReference type="PANTHER" id="PTHR15725">
    <property type="entry name" value="ZN-FINGER, C-X8-C-X5-C-X3-H TYPE-CONTAINING"/>
    <property type="match status" value="1"/>
</dbReference>
<keyword evidence="1" id="KW-0479">Metal-binding</keyword>
<dbReference type="RefSeq" id="XP_003072988.1">
    <property type="nucleotide sequence ID" value="XM_003072942.1"/>
</dbReference>
<dbReference type="PROSITE" id="PS50103">
    <property type="entry name" value="ZF_C3H1"/>
    <property type="match status" value="1"/>
</dbReference>
<evidence type="ECO:0000313" key="5">
    <source>
        <dbReference type="Proteomes" id="UP000002313"/>
    </source>
</evidence>
<name>E0S7E9_ENCIT</name>
<evidence type="ECO:0000256" key="2">
    <source>
        <dbReference type="SAM" id="MobiDB-lite"/>
    </source>
</evidence>
<gene>
    <name evidence="4" type="ORF">Eint_060190</name>
</gene>
<dbReference type="InterPro" id="IPR041686">
    <property type="entry name" value="Znf-CCCH_3"/>
</dbReference>